<protein>
    <submittedName>
        <fullName evidence="2">Uncharacterized protein</fullName>
    </submittedName>
</protein>
<name>A0A5C6ZQC8_9FLAO</name>
<dbReference type="OrthoDB" id="1138655at2"/>
<dbReference type="EMBL" id="VORO01000001">
    <property type="protein sequence ID" value="TXD91123.1"/>
    <property type="molecule type" value="Genomic_DNA"/>
</dbReference>
<evidence type="ECO:0000313" key="3">
    <source>
        <dbReference type="Proteomes" id="UP000321578"/>
    </source>
</evidence>
<feature type="region of interest" description="Disordered" evidence="1">
    <location>
        <begin position="200"/>
        <end position="219"/>
    </location>
</feature>
<dbReference type="RefSeq" id="WP_147084585.1">
    <property type="nucleotide sequence ID" value="NZ_VORM01000003.1"/>
</dbReference>
<dbReference type="AlphaFoldDB" id="A0A5C6ZQC8"/>
<gene>
    <name evidence="2" type="ORF">ESY86_00590</name>
</gene>
<reference evidence="2 3" key="1">
    <citation type="submission" date="2019-08" db="EMBL/GenBank/DDBJ databases">
        <title>Genomes of Subsaximicrobium wynnwilliamsii strains.</title>
        <authorList>
            <person name="Bowman J.P."/>
        </authorList>
    </citation>
    <scope>NUCLEOTIDE SEQUENCE [LARGE SCALE GENOMIC DNA]</scope>
    <source>
        <strain evidence="2 3">2-80-2</strain>
    </source>
</reference>
<organism evidence="2 3">
    <name type="scientific">Subsaximicrobium wynnwilliamsii</name>
    <dbReference type="NCBI Taxonomy" id="291179"/>
    <lineage>
        <taxon>Bacteria</taxon>
        <taxon>Pseudomonadati</taxon>
        <taxon>Bacteroidota</taxon>
        <taxon>Flavobacteriia</taxon>
        <taxon>Flavobacteriales</taxon>
        <taxon>Flavobacteriaceae</taxon>
        <taxon>Subsaximicrobium</taxon>
    </lineage>
</organism>
<comment type="caution">
    <text evidence="2">The sequence shown here is derived from an EMBL/GenBank/DDBJ whole genome shotgun (WGS) entry which is preliminary data.</text>
</comment>
<evidence type="ECO:0000313" key="2">
    <source>
        <dbReference type="EMBL" id="TXD91123.1"/>
    </source>
</evidence>
<dbReference type="Proteomes" id="UP000321578">
    <property type="component" value="Unassembled WGS sequence"/>
</dbReference>
<evidence type="ECO:0000256" key="1">
    <source>
        <dbReference type="SAM" id="MobiDB-lite"/>
    </source>
</evidence>
<proteinExistence type="predicted"/>
<sequence>MKLKITLIVFCLCVCTCQKDNKATLEYTYATDTSILDCGTTNTKLFEEALLSFENDIVAFYKPFNGQVGNAYKQFITATTNRRATYNDIISDHSKAVFEALKTDKSLWKEGQQGKAYNYSHPIFSCISEHITDEKLGTTYRALLSTNSMSPRMLEYEIQRRVFSLSTDKFFATHVALDLFYGKLHEVDFTKPKADLSGEIIDRKNNPKTEKDPHAGHNH</sequence>
<keyword evidence="3" id="KW-1185">Reference proteome</keyword>
<accession>A0A5C6ZQC8</accession>